<reference evidence="2 3" key="1">
    <citation type="submission" date="2014-04" db="EMBL/GenBank/DDBJ databases">
        <authorList>
            <consortium name="DOE Joint Genome Institute"/>
            <person name="Kuo A."/>
            <person name="Kohler A."/>
            <person name="Costa M.D."/>
            <person name="Nagy L.G."/>
            <person name="Floudas D."/>
            <person name="Copeland A."/>
            <person name="Barry K.W."/>
            <person name="Cichocki N."/>
            <person name="Veneault-Fourrey C."/>
            <person name="LaButti K."/>
            <person name="Lindquist E.A."/>
            <person name="Lipzen A."/>
            <person name="Lundell T."/>
            <person name="Morin E."/>
            <person name="Murat C."/>
            <person name="Sun H."/>
            <person name="Tunlid A."/>
            <person name="Henrissat B."/>
            <person name="Grigoriev I.V."/>
            <person name="Hibbett D.S."/>
            <person name="Martin F."/>
            <person name="Nordberg H.P."/>
            <person name="Cantor M.N."/>
            <person name="Hua S.X."/>
        </authorList>
    </citation>
    <scope>NUCLEOTIDE SEQUENCE [LARGE SCALE GENOMIC DNA]</scope>
    <source>
        <strain evidence="2 3">441</strain>
    </source>
</reference>
<evidence type="ECO:0000313" key="3">
    <source>
        <dbReference type="Proteomes" id="UP000054018"/>
    </source>
</evidence>
<feature type="compositionally biased region" description="Low complexity" evidence="1">
    <location>
        <begin position="81"/>
        <end position="94"/>
    </location>
</feature>
<feature type="compositionally biased region" description="Basic and acidic residues" evidence="1">
    <location>
        <begin position="51"/>
        <end position="65"/>
    </location>
</feature>
<dbReference type="OrthoDB" id="10659144at2759"/>
<accession>A0A0C9ZAP7</accession>
<proteinExistence type="predicted"/>
<keyword evidence="3" id="KW-1185">Reference proteome</keyword>
<feature type="compositionally biased region" description="Polar residues" evidence="1">
    <location>
        <begin position="40"/>
        <end position="50"/>
    </location>
</feature>
<reference evidence="3" key="2">
    <citation type="submission" date="2015-01" db="EMBL/GenBank/DDBJ databases">
        <title>Evolutionary Origins and Diversification of the Mycorrhizal Mutualists.</title>
        <authorList>
            <consortium name="DOE Joint Genome Institute"/>
            <consortium name="Mycorrhizal Genomics Consortium"/>
            <person name="Kohler A."/>
            <person name="Kuo A."/>
            <person name="Nagy L.G."/>
            <person name="Floudas D."/>
            <person name="Copeland A."/>
            <person name="Barry K.W."/>
            <person name="Cichocki N."/>
            <person name="Veneault-Fourrey C."/>
            <person name="LaButti K."/>
            <person name="Lindquist E.A."/>
            <person name="Lipzen A."/>
            <person name="Lundell T."/>
            <person name="Morin E."/>
            <person name="Murat C."/>
            <person name="Riley R."/>
            <person name="Ohm R."/>
            <person name="Sun H."/>
            <person name="Tunlid A."/>
            <person name="Henrissat B."/>
            <person name="Grigoriev I.V."/>
            <person name="Hibbett D.S."/>
            <person name="Martin F."/>
        </authorList>
    </citation>
    <scope>NUCLEOTIDE SEQUENCE [LARGE SCALE GENOMIC DNA]</scope>
    <source>
        <strain evidence="3">441</strain>
    </source>
</reference>
<dbReference type="STRING" id="765257.A0A0C9ZAP7"/>
<gene>
    <name evidence="2" type="ORF">PISMIDRAFT_470268</name>
</gene>
<protein>
    <submittedName>
        <fullName evidence="2">Uncharacterized protein</fullName>
    </submittedName>
</protein>
<feature type="region of interest" description="Disordered" evidence="1">
    <location>
        <begin position="15"/>
        <end position="254"/>
    </location>
</feature>
<dbReference type="AlphaFoldDB" id="A0A0C9ZAP7"/>
<evidence type="ECO:0000313" key="2">
    <source>
        <dbReference type="EMBL" id="KIK23004.1"/>
    </source>
</evidence>
<dbReference type="EMBL" id="KN833731">
    <property type="protein sequence ID" value="KIK23004.1"/>
    <property type="molecule type" value="Genomic_DNA"/>
</dbReference>
<feature type="compositionally biased region" description="Low complexity" evidence="1">
    <location>
        <begin position="208"/>
        <end position="221"/>
    </location>
</feature>
<sequence length="254" mass="27329">MDGFDDLLARSSRNVLEENPFADPFAQPRSNSPDPWASYGQPQQDPQPSHSETDYFKSGFEDEHSATPTGDLHPNGVEQSAQAAVDPLYAAAQAADDEDEQATGSTHTHSELDVPSRTPGFGIFVPTAGSDAGALGHTEPERRPPPRKHGDPEAWTEDVSATKSPMLSSKKTSSDRPQSPGLHQTFSGPGLLDEPRWHSAWEVNGHGSTLTTPSSTDTVTTGHDDDDDDDDTPIGQTAKFRSRSVERAGSMQLL</sequence>
<dbReference type="Proteomes" id="UP000054018">
    <property type="component" value="Unassembled WGS sequence"/>
</dbReference>
<name>A0A0C9ZAP7_9AGAM</name>
<feature type="compositionally biased region" description="Basic and acidic residues" evidence="1">
    <location>
        <begin position="138"/>
        <end position="152"/>
    </location>
</feature>
<dbReference type="HOGENOM" id="CLU_1094661_0_0_1"/>
<evidence type="ECO:0000256" key="1">
    <source>
        <dbReference type="SAM" id="MobiDB-lite"/>
    </source>
</evidence>
<feature type="compositionally biased region" description="Polar residues" evidence="1">
    <location>
        <begin position="159"/>
        <end position="187"/>
    </location>
</feature>
<organism evidence="2 3">
    <name type="scientific">Pisolithus microcarpus 441</name>
    <dbReference type="NCBI Taxonomy" id="765257"/>
    <lineage>
        <taxon>Eukaryota</taxon>
        <taxon>Fungi</taxon>
        <taxon>Dikarya</taxon>
        <taxon>Basidiomycota</taxon>
        <taxon>Agaricomycotina</taxon>
        <taxon>Agaricomycetes</taxon>
        <taxon>Agaricomycetidae</taxon>
        <taxon>Boletales</taxon>
        <taxon>Sclerodermatineae</taxon>
        <taxon>Pisolithaceae</taxon>
        <taxon>Pisolithus</taxon>
    </lineage>
</organism>